<accession>A0A919K3U5</accession>
<evidence type="ECO:0000256" key="1">
    <source>
        <dbReference type="SAM" id="Phobius"/>
    </source>
</evidence>
<keyword evidence="1" id="KW-0812">Transmembrane</keyword>
<reference evidence="2" key="1">
    <citation type="submission" date="2021-01" db="EMBL/GenBank/DDBJ databases">
        <title>Whole genome shotgun sequence of Actinoplanes rishiriensis NBRC 108556.</title>
        <authorList>
            <person name="Komaki H."/>
            <person name="Tamura T."/>
        </authorList>
    </citation>
    <scope>NUCLEOTIDE SEQUENCE</scope>
    <source>
        <strain evidence="2">NBRC 108556</strain>
    </source>
</reference>
<sequence length="309" mass="32592">MNEIELLRRYGPDAPPATDEALAAARAKVLGGMRRRPFLVLRPALAGLGLVALVLGGIVVTSRDGERPPVVGVTPTGPVRLVAAGAPEFPYRLPGLGAVTFTADPGGPLIAVYTAVNVVLTTTDADQARDGFGSATTVDGRPARLGRIGGDAPSVQLTWERRPGEWLVLVGNDRYATEEAVRALAAQVQDRPQRVGVKLFLSLVPDGWRLSGFKSGGTIVTYRNPDRPSDDLSLSRLNAVDPAVGPDVEGFEQVERVTVNGRPARLVRSTGFWLVQATLEDGTAVQLIGPRSLTAEQVVRLAGAARSAG</sequence>
<keyword evidence="1" id="KW-1133">Transmembrane helix</keyword>
<comment type="caution">
    <text evidence="2">The sequence shown here is derived from an EMBL/GenBank/DDBJ whole genome shotgun (WGS) entry which is preliminary data.</text>
</comment>
<name>A0A919K3U5_9ACTN</name>
<evidence type="ECO:0000313" key="3">
    <source>
        <dbReference type="Proteomes" id="UP000636960"/>
    </source>
</evidence>
<dbReference type="RefSeq" id="WP_203787942.1">
    <property type="nucleotide sequence ID" value="NZ_BOMV01000082.1"/>
</dbReference>
<protein>
    <submittedName>
        <fullName evidence="2">Uncharacterized protein</fullName>
    </submittedName>
</protein>
<evidence type="ECO:0000313" key="2">
    <source>
        <dbReference type="EMBL" id="GIF00276.1"/>
    </source>
</evidence>
<proteinExistence type="predicted"/>
<dbReference type="Proteomes" id="UP000636960">
    <property type="component" value="Unassembled WGS sequence"/>
</dbReference>
<organism evidence="2 3">
    <name type="scientific">Paractinoplanes rishiriensis</name>
    <dbReference type="NCBI Taxonomy" id="1050105"/>
    <lineage>
        <taxon>Bacteria</taxon>
        <taxon>Bacillati</taxon>
        <taxon>Actinomycetota</taxon>
        <taxon>Actinomycetes</taxon>
        <taxon>Micromonosporales</taxon>
        <taxon>Micromonosporaceae</taxon>
        <taxon>Paractinoplanes</taxon>
    </lineage>
</organism>
<dbReference type="AlphaFoldDB" id="A0A919K3U5"/>
<keyword evidence="1" id="KW-0472">Membrane</keyword>
<feature type="transmembrane region" description="Helical" evidence="1">
    <location>
        <begin position="39"/>
        <end position="60"/>
    </location>
</feature>
<keyword evidence="3" id="KW-1185">Reference proteome</keyword>
<dbReference type="EMBL" id="BOMV01000082">
    <property type="protein sequence ID" value="GIF00276.1"/>
    <property type="molecule type" value="Genomic_DNA"/>
</dbReference>
<gene>
    <name evidence="2" type="ORF">Ari01nite_77400</name>
</gene>